<reference evidence="3 4" key="1">
    <citation type="submission" date="2013-06" db="EMBL/GenBank/DDBJ databases">
        <authorList>
            <person name="Weinstock G."/>
            <person name="Sodergren E."/>
            <person name="Lobos E.A."/>
            <person name="Fulton L."/>
            <person name="Fulton R."/>
            <person name="Courtney L."/>
            <person name="Fronick C."/>
            <person name="O'Laughlin M."/>
            <person name="Godfrey J."/>
            <person name="Wilson R.M."/>
            <person name="Miner T."/>
            <person name="Farmer C."/>
            <person name="Delehaunty K."/>
            <person name="Cordes M."/>
            <person name="Minx P."/>
            <person name="Tomlinson C."/>
            <person name="Chen J."/>
            <person name="Wollam A."/>
            <person name="Pepin K.H."/>
            <person name="Bhonagiri V."/>
            <person name="Zhang X."/>
            <person name="Warren W."/>
            <person name="Mitreva M."/>
            <person name="Mardis E.R."/>
            <person name="Wilson R.K."/>
        </authorList>
    </citation>
    <scope>NUCLEOTIDE SEQUENCE [LARGE SCALE GENOMIC DNA]</scope>
    <source>
        <strain evidence="3 4">ATCC 29099</strain>
    </source>
</reference>
<dbReference type="Proteomes" id="UP000016608">
    <property type="component" value="Unassembled WGS sequence"/>
</dbReference>
<evidence type="ECO:0000313" key="4">
    <source>
        <dbReference type="Proteomes" id="UP000016608"/>
    </source>
</evidence>
<dbReference type="InterPro" id="IPR029058">
    <property type="entry name" value="AB_hydrolase_fold"/>
</dbReference>
<evidence type="ECO:0000259" key="2">
    <source>
        <dbReference type="Pfam" id="PF20434"/>
    </source>
</evidence>
<dbReference type="GO" id="GO:0016787">
    <property type="term" value="F:hydrolase activity"/>
    <property type="evidence" value="ECO:0007669"/>
    <property type="project" value="UniProtKB-KW"/>
</dbReference>
<gene>
    <name evidence="3" type="ORF">HMPREF0373_02589</name>
</gene>
<keyword evidence="4" id="KW-1185">Reference proteome</keyword>
<dbReference type="Pfam" id="PF20434">
    <property type="entry name" value="BD-FAE"/>
    <property type="match status" value="1"/>
</dbReference>
<protein>
    <recommendedName>
        <fullName evidence="2">BD-FAE-like domain-containing protein</fullName>
    </recommendedName>
</protein>
<dbReference type="SUPFAM" id="SSF53474">
    <property type="entry name" value="alpha/beta-Hydrolases"/>
    <property type="match status" value="1"/>
</dbReference>
<comment type="caution">
    <text evidence="3">The sequence shown here is derived from an EMBL/GenBank/DDBJ whole genome shotgun (WGS) entry which is preliminary data.</text>
</comment>
<proteinExistence type="predicted"/>
<name>U2QP34_EUBRA</name>
<sequence>MIHKKIEIKARGMEAVGNLYTYFLDSSIEMRPDEKRPVILMCPGGGYEMTSDREAEPMAMQFLAMGYHVAVLRYSVCPVRYPAALLQVAESVLYLKEHADEYHIDPEKIVVQGCSAGGHLAANYGIAWNSPFLTKLMGMENDPERLCVAGLLLCYPVITSGEKAHEESFRNLLGEQYEEKKDELSLENQVTPDTPPTFLWHTATDETVPVENSLYFFQACLQQGVSAELHIYPVGGHGLSLANEETCRANGIGVQKECQSWIGLAQTWLEEILIKN</sequence>
<dbReference type="PATRIC" id="fig|1256908.3.peg.2381"/>
<dbReference type="GeneID" id="42785457"/>
<accession>U2QP34</accession>
<dbReference type="HOGENOM" id="CLU_012494_5_1_9"/>
<dbReference type="Gene3D" id="3.40.50.1820">
    <property type="entry name" value="alpha/beta hydrolase"/>
    <property type="match status" value="1"/>
</dbReference>
<dbReference type="PANTHER" id="PTHR48081">
    <property type="entry name" value="AB HYDROLASE SUPERFAMILY PROTEIN C4A8.06C"/>
    <property type="match status" value="1"/>
</dbReference>
<dbReference type="RefSeq" id="WP_021737872.1">
    <property type="nucleotide sequence ID" value="NZ_KI271089.1"/>
</dbReference>
<keyword evidence="1" id="KW-0378">Hydrolase</keyword>
<dbReference type="PANTHER" id="PTHR48081:SF6">
    <property type="entry name" value="PEPTIDASE S9 PROLYL OLIGOPEPTIDASE CATALYTIC DOMAIN-CONTAINING PROTEIN"/>
    <property type="match status" value="1"/>
</dbReference>
<organism evidence="3 4">
    <name type="scientific">Eubacterium ramulus ATCC 29099</name>
    <dbReference type="NCBI Taxonomy" id="1256908"/>
    <lineage>
        <taxon>Bacteria</taxon>
        <taxon>Bacillati</taxon>
        <taxon>Bacillota</taxon>
        <taxon>Clostridia</taxon>
        <taxon>Eubacteriales</taxon>
        <taxon>Eubacteriaceae</taxon>
        <taxon>Eubacterium</taxon>
    </lineage>
</organism>
<dbReference type="EMBL" id="AWVJ01000161">
    <property type="protein sequence ID" value="ERK43068.1"/>
    <property type="molecule type" value="Genomic_DNA"/>
</dbReference>
<feature type="domain" description="BD-FAE-like" evidence="2">
    <location>
        <begin position="31"/>
        <end position="217"/>
    </location>
</feature>
<dbReference type="InterPro" id="IPR050300">
    <property type="entry name" value="GDXG_lipolytic_enzyme"/>
</dbReference>
<evidence type="ECO:0000313" key="3">
    <source>
        <dbReference type="EMBL" id="ERK43068.1"/>
    </source>
</evidence>
<dbReference type="InterPro" id="IPR049492">
    <property type="entry name" value="BD-FAE-like_dom"/>
</dbReference>
<dbReference type="AlphaFoldDB" id="U2QP34"/>
<dbReference type="eggNOG" id="COG0657">
    <property type="taxonomic scope" value="Bacteria"/>
</dbReference>
<evidence type="ECO:0000256" key="1">
    <source>
        <dbReference type="ARBA" id="ARBA00022801"/>
    </source>
</evidence>